<proteinExistence type="predicted"/>
<feature type="domain" description="Methyltransferase type 11" evidence="2">
    <location>
        <begin position="82"/>
        <end position="179"/>
    </location>
</feature>
<dbReference type="PANTHER" id="PTHR45036:SF1">
    <property type="entry name" value="METHYLTRANSFERASE LIKE 7A"/>
    <property type="match status" value="1"/>
</dbReference>
<evidence type="ECO:0000313" key="3">
    <source>
        <dbReference type="EMBL" id="KAF8773931.1"/>
    </source>
</evidence>
<sequence>MDAILYPAMTIIWWSLSVSLLLPFVIVLKFSKKYRYMWFSWVFVRIIEVILGSKLLKIRKSAFDFLKDHLPERKKNTNFEILEIGFGGGSNLQFYPENTNLSILDMNESFLKYFEESRQKNPHINYKKVVIGMAEDMHELDDESFDIVVSTFVLCSVKSVRAALKEVKRVLKPGGKFFFLEHLVYPKGTWNAMIQRLTNPIWNLYFNGCNINRNHDEEMRRAGFSDVVTKMHYPKDMWMYIRPMIIGIATK</sequence>
<dbReference type="AlphaFoldDB" id="A0A8T0EK87"/>
<dbReference type="GO" id="GO:0032259">
    <property type="term" value="P:methylation"/>
    <property type="evidence" value="ECO:0007669"/>
    <property type="project" value="UniProtKB-KW"/>
</dbReference>
<dbReference type="GO" id="GO:0008757">
    <property type="term" value="F:S-adenosylmethionine-dependent methyltransferase activity"/>
    <property type="evidence" value="ECO:0007669"/>
    <property type="project" value="InterPro"/>
</dbReference>
<keyword evidence="1" id="KW-0472">Membrane</keyword>
<dbReference type="CDD" id="cd02440">
    <property type="entry name" value="AdoMet_MTases"/>
    <property type="match status" value="1"/>
</dbReference>
<evidence type="ECO:0000313" key="4">
    <source>
        <dbReference type="Proteomes" id="UP000807504"/>
    </source>
</evidence>
<comment type="caution">
    <text evidence="3">The sequence shown here is derived from an EMBL/GenBank/DDBJ whole genome shotgun (WGS) entry which is preliminary data.</text>
</comment>
<keyword evidence="1" id="KW-1133">Transmembrane helix</keyword>
<dbReference type="Gene3D" id="3.40.50.150">
    <property type="entry name" value="Vaccinia Virus protein VP39"/>
    <property type="match status" value="1"/>
</dbReference>
<dbReference type="Pfam" id="PF08241">
    <property type="entry name" value="Methyltransf_11"/>
    <property type="match status" value="1"/>
</dbReference>
<gene>
    <name evidence="3" type="ORF">HNY73_016537</name>
</gene>
<reference evidence="3" key="2">
    <citation type="submission" date="2020-06" db="EMBL/GenBank/DDBJ databases">
        <authorList>
            <person name="Sheffer M."/>
        </authorList>
    </citation>
    <scope>NUCLEOTIDE SEQUENCE</scope>
</reference>
<dbReference type="SUPFAM" id="SSF53335">
    <property type="entry name" value="S-adenosyl-L-methionine-dependent methyltransferases"/>
    <property type="match status" value="1"/>
</dbReference>
<dbReference type="Proteomes" id="UP000807504">
    <property type="component" value="Unassembled WGS sequence"/>
</dbReference>
<dbReference type="OrthoDB" id="6434723at2759"/>
<name>A0A8T0EK87_ARGBR</name>
<reference evidence="3" key="1">
    <citation type="journal article" date="2020" name="bioRxiv">
        <title>Chromosome-level reference genome of the European wasp spider Argiope bruennichi: a resource for studies on range expansion and evolutionary adaptation.</title>
        <authorList>
            <person name="Sheffer M.M."/>
            <person name="Hoppe A."/>
            <person name="Krehenwinkel H."/>
            <person name="Uhl G."/>
            <person name="Kuss A.W."/>
            <person name="Jensen L."/>
            <person name="Jensen C."/>
            <person name="Gillespie R.G."/>
            <person name="Hoff K.J."/>
            <person name="Prost S."/>
        </authorList>
    </citation>
    <scope>NUCLEOTIDE SEQUENCE</scope>
</reference>
<accession>A0A8T0EK87</accession>
<organism evidence="3 4">
    <name type="scientific">Argiope bruennichi</name>
    <name type="common">Wasp spider</name>
    <name type="synonym">Aranea bruennichi</name>
    <dbReference type="NCBI Taxonomy" id="94029"/>
    <lineage>
        <taxon>Eukaryota</taxon>
        <taxon>Metazoa</taxon>
        <taxon>Ecdysozoa</taxon>
        <taxon>Arthropoda</taxon>
        <taxon>Chelicerata</taxon>
        <taxon>Arachnida</taxon>
        <taxon>Araneae</taxon>
        <taxon>Araneomorphae</taxon>
        <taxon>Entelegynae</taxon>
        <taxon>Araneoidea</taxon>
        <taxon>Araneidae</taxon>
        <taxon>Argiope</taxon>
    </lineage>
</organism>
<evidence type="ECO:0000256" key="1">
    <source>
        <dbReference type="SAM" id="Phobius"/>
    </source>
</evidence>
<keyword evidence="1" id="KW-0812">Transmembrane</keyword>
<keyword evidence="3" id="KW-0489">Methyltransferase</keyword>
<protein>
    <submittedName>
        <fullName evidence="3">Methyltransferase-like protein 7A like protein</fullName>
    </submittedName>
</protein>
<keyword evidence="4" id="KW-1185">Reference proteome</keyword>
<dbReference type="InterPro" id="IPR029063">
    <property type="entry name" value="SAM-dependent_MTases_sf"/>
</dbReference>
<dbReference type="PANTHER" id="PTHR45036">
    <property type="entry name" value="METHYLTRANSFERASE LIKE 7B"/>
    <property type="match status" value="1"/>
</dbReference>
<dbReference type="EMBL" id="JABXBU010002227">
    <property type="protein sequence ID" value="KAF8773931.1"/>
    <property type="molecule type" value="Genomic_DNA"/>
</dbReference>
<dbReference type="OMA" id="NGCNINR"/>
<keyword evidence="3" id="KW-0808">Transferase</keyword>
<dbReference type="InterPro" id="IPR052356">
    <property type="entry name" value="Thiol_S-MT"/>
</dbReference>
<feature type="transmembrane region" description="Helical" evidence="1">
    <location>
        <begin position="12"/>
        <end position="30"/>
    </location>
</feature>
<dbReference type="InterPro" id="IPR013216">
    <property type="entry name" value="Methyltransf_11"/>
</dbReference>
<evidence type="ECO:0000259" key="2">
    <source>
        <dbReference type="Pfam" id="PF08241"/>
    </source>
</evidence>